<comment type="subcellular location">
    <subcellularLocation>
        <location evidence="1">Cell membrane</location>
        <topology evidence="1">Multi-pass membrane protein</topology>
    </subcellularLocation>
</comment>
<dbReference type="GO" id="GO:0005886">
    <property type="term" value="C:plasma membrane"/>
    <property type="evidence" value="ECO:0007669"/>
    <property type="project" value="UniProtKB-SubCell"/>
</dbReference>
<keyword evidence="4" id="KW-0472">Membrane</keyword>
<evidence type="ECO:0000313" key="6">
    <source>
        <dbReference type="Proteomes" id="UP000663792"/>
    </source>
</evidence>
<keyword evidence="2" id="KW-0813">Transport</keyword>
<evidence type="ECO:0000256" key="2">
    <source>
        <dbReference type="ARBA" id="ARBA00022448"/>
    </source>
</evidence>
<dbReference type="InterPro" id="IPR036259">
    <property type="entry name" value="MFS_trans_sf"/>
</dbReference>
<evidence type="ECO:0000256" key="3">
    <source>
        <dbReference type="ARBA" id="ARBA00022475"/>
    </source>
</evidence>
<dbReference type="SUPFAM" id="SSF103473">
    <property type="entry name" value="MFS general substrate transporter"/>
    <property type="match status" value="1"/>
</dbReference>
<gene>
    <name evidence="5" type="ORF">JL106_18620</name>
</gene>
<evidence type="ECO:0000313" key="5">
    <source>
        <dbReference type="EMBL" id="MBM9469306.1"/>
    </source>
</evidence>
<comment type="caution">
    <text evidence="5">The sequence shown here is derived from an EMBL/GenBank/DDBJ whole genome shotgun (WGS) entry which is preliminary data.</text>
</comment>
<protein>
    <recommendedName>
        <fullName evidence="7">MFS transporter</fullName>
    </recommendedName>
</protein>
<keyword evidence="4" id="KW-1133">Transmembrane helix</keyword>
<name>A0A938YB64_9ACTN</name>
<organism evidence="5 6">
    <name type="scientific">Nakamurella leprariae</name>
    <dbReference type="NCBI Taxonomy" id="2803911"/>
    <lineage>
        <taxon>Bacteria</taxon>
        <taxon>Bacillati</taxon>
        <taxon>Actinomycetota</taxon>
        <taxon>Actinomycetes</taxon>
        <taxon>Nakamurellales</taxon>
        <taxon>Nakamurellaceae</taxon>
        <taxon>Nakamurella</taxon>
    </lineage>
</organism>
<evidence type="ECO:0000256" key="4">
    <source>
        <dbReference type="SAM" id="Phobius"/>
    </source>
</evidence>
<sequence length="125" mass="13546">MPFLLSAIMVMIGLYVRLRLEETPVFARAVARGQKVRAPLATVFRTSRRPLILGTFVMVGTYTLFSLMTTWILSYATGATDAGLLGWKYSDFLVLQLVSVLFFAAGGAGLGPAGRPLRATVQCSV</sequence>
<feature type="transmembrane region" description="Helical" evidence="4">
    <location>
        <begin position="93"/>
        <end position="111"/>
    </location>
</feature>
<dbReference type="PANTHER" id="PTHR43045:SF2">
    <property type="entry name" value="INNER MEMBRANE METABOLITE TRANSPORT PROTEIN YHJE"/>
    <property type="match status" value="1"/>
</dbReference>
<keyword evidence="4" id="KW-0812">Transmembrane</keyword>
<feature type="transmembrane region" description="Helical" evidence="4">
    <location>
        <begin position="51"/>
        <end position="73"/>
    </location>
</feature>
<dbReference type="PANTHER" id="PTHR43045">
    <property type="entry name" value="SHIKIMATE TRANSPORTER"/>
    <property type="match status" value="1"/>
</dbReference>
<dbReference type="AlphaFoldDB" id="A0A938YB64"/>
<reference evidence="5" key="1">
    <citation type="submission" date="2021-01" db="EMBL/GenBank/DDBJ databases">
        <title>YIM 132084 draft genome.</title>
        <authorList>
            <person name="An D."/>
        </authorList>
    </citation>
    <scope>NUCLEOTIDE SEQUENCE</scope>
    <source>
        <strain evidence="5">YIM 132084</strain>
    </source>
</reference>
<dbReference type="Proteomes" id="UP000663792">
    <property type="component" value="Unassembled WGS sequence"/>
</dbReference>
<accession>A0A938YB64</accession>
<evidence type="ECO:0008006" key="7">
    <source>
        <dbReference type="Google" id="ProtNLM"/>
    </source>
</evidence>
<proteinExistence type="predicted"/>
<evidence type="ECO:0000256" key="1">
    <source>
        <dbReference type="ARBA" id="ARBA00004651"/>
    </source>
</evidence>
<keyword evidence="3" id="KW-1003">Cell membrane</keyword>
<keyword evidence="6" id="KW-1185">Reference proteome</keyword>
<dbReference type="EMBL" id="JAERWK010000025">
    <property type="protein sequence ID" value="MBM9469306.1"/>
    <property type="molecule type" value="Genomic_DNA"/>
</dbReference>